<dbReference type="GO" id="GO:0005737">
    <property type="term" value="C:cytoplasm"/>
    <property type="evidence" value="ECO:0007669"/>
    <property type="project" value="TreeGrafter"/>
</dbReference>
<dbReference type="GO" id="GO:0052726">
    <property type="term" value="F:inositol-1,3,4-trisphosphate 5-kinase activity"/>
    <property type="evidence" value="ECO:0007669"/>
    <property type="project" value="InterPro"/>
</dbReference>
<feature type="region of interest" description="Disordered" evidence="10">
    <location>
        <begin position="399"/>
        <end position="531"/>
    </location>
</feature>
<feature type="domain" description="Inositol-tetrakisphosphate 1-kinase N-terminal" evidence="12">
    <location>
        <begin position="16"/>
        <end position="102"/>
    </location>
</feature>
<gene>
    <name evidence="13" type="ORF">MSP1401_LOCUS11708</name>
</gene>
<accession>A0A7S0DEY2</accession>
<dbReference type="Gene3D" id="3.40.50.11370">
    <property type="match status" value="1"/>
</dbReference>
<dbReference type="GO" id="GO:0005524">
    <property type="term" value="F:ATP binding"/>
    <property type="evidence" value="ECO:0007669"/>
    <property type="project" value="UniProtKB-KW"/>
</dbReference>
<keyword evidence="9" id="KW-0460">Magnesium</keyword>
<reference evidence="13" key="1">
    <citation type="submission" date="2021-01" db="EMBL/GenBank/DDBJ databases">
        <authorList>
            <person name="Corre E."/>
            <person name="Pelletier E."/>
            <person name="Niang G."/>
            <person name="Scheremetjew M."/>
            <person name="Finn R."/>
            <person name="Kale V."/>
            <person name="Holt S."/>
            <person name="Cochrane G."/>
            <person name="Meng A."/>
            <person name="Brown T."/>
            <person name="Cohen L."/>
        </authorList>
    </citation>
    <scope>NUCLEOTIDE SEQUENCE</scope>
    <source>
        <strain evidence="13">CCAC1681</strain>
    </source>
</reference>
<feature type="domain" description="Inositol 1,3,4-trisphosphate 5/6-kinase ATP-grasp" evidence="11">
    <location>
        <begin position="133"/>
        <end position="238"/>
    </location>
</feature>
<feature type="compositionally biased region" description="Basic and acidic residues" evidence="10">
    <location>
        <begin position="450"/>
        <end position="459"/>
    </location>
</feature>
<proteinExistence type="inferred from homology"/>
<dbReference type="PANTHER" id="PTHR14217">
    <property type="entry name" value="INOSITOL-TETRAKISPHOSPHATE 1-KINASE"/>
    <property type="match status" value="1"/>
</dbReference>
<protein>
    <submittedName>
        <fullName evidence="13">Uncharacterized protein</fullName>
    </submittedName>
</protein>
<evidence type="ECO:0000256" key="4">
    <source>
        <dbReference type="ARBA" id="ARBA00022679"/>
    </source>
</evidence>
<evidence type="ECO:0000256" key="8">
    <source>
        <dbReference type="ARBA" id="ARBA00022840"/>
    </source>
</evidence>
<feature type="region of interest" description="Disordered" evidence="10">
    <location>
        <begin position="234"/>
        <end position="377"/>
    </location>
</feature>
<keyword evidence="4" id="KW-0808">Transferase</keyword>
<dbReference type="InterPro" id="IPR008656">
    <property type="entry name" value="Inositol_tetrakis-P_1-kinase"/>
</dbReference>
<feature type="compositionally biased region" description="Basic and acidic residues" evidence="10">
    <location>
        <begin position="345"/>
        <end position="358"/>
    </location>
</feature>
<feature type="compositionally biased region" description="Acidic residues" evidence="10">
    <location>
        <begin position="290"/>
        <end position="315"/>
    </location>
</feature>
<evidence type="ECO:0000259" key="12">
    <source>
        <dbReference type="Pfam" id="PF17927"/>
    </source>
</evidence>
<evidence type="ECO:0000256" key="9">
    <source>
        <dbReference type="ARBA" id="ARBA00022842"/>
    </source>
</evidence>
<evidence type="ECO:0000256" key="3">
    <source>
        <dbReference type="ARBA" id="ARBA00011245"/>
    </source>
</evidence>
<feature type="compositionally biased region" description="Basic and acidic residues" evidence="10">
    <location>
        <begin position="512"/>
        <end position="531"/>
    </location>
</feature>
<comment type="similarity">
    <text evidence="2">Belongs to the ITPK1 family.</text>
</comment>
<evidence type="ECO:0000256" key="7">
    <source>
        <dbReference type="ARBA" id="ARBA00022777"/>
    </source>
</evidence>
<evidence type="ECO:0000256" key="6">
    <source>
        <dbReference type="ARBA" id="ARBA00022741"/>
    </source>
</evidence>
<dbReference type="InterPro" id="IPR040464">
    <property type="entry name" value="InsP(3)kin_ATP-grasp"/>
</dbReference>
<comment type="subunit">
    <text evidence="3">Monomer.</text>
</comment>
<dbReference type="Gene3D" id="3.30.1490.220">
    <property type="match status" value="1"/>
</dbReference>
<evidence type="ECO:0000313" key="13">
    <source>
        <dbReference type="EMBL" id="CAD8450526.1"/>
    </source>
</evidence>
<evidence type="ECO:0000256" key="5">
    <source>
        <dbReference type="ARBA" id="ARBA00022723"/>
    </source>
</evidence>
<dbReference type="PANTHER" id="PTHR14217:SF39">
    <property type="entry name" value="INOSITOL-TETRAKISPHOSPHATE 1-KINASE 3"/>
    <property type="match status" value="1"/>
</dbReference>
<keyword evidence="7" id="KW-0418">Kinase</keyword>
<dbReference type="Pfam" id="PF05770">
    <property type="entry name" value="Ins134_P3_kin"/>
    <property type="match status" value="2"/>
</dbReference>
<evidence type="ECO:0000259" key="11">
    <source>
        <dbReference type="Pfam" id="PF05770"/>
    </source>
</evidence>
<dbReference type="AlphaFoldDB" id="A0A7S0DEY2"/>
<evidence type="ECO:0000256" key="1">
    <source>
        <dbReference type="ARBA" id="ARBA00001946"/>
    </source>
</evidence>
<keyword evidence="8" id="KW-0067">ATP-binding</keyword>
<feature type="compositionally biased region" description="Low complexity" evidence="10">
    <location>
        <begin position="254"/>
        <end position="267"/>
    </location>
</feature>
<dbReference type="GO" id="GO:0032957">
    <property type="term" value="P:inositol trisphosphate metabolic process"/>
    <property type="evidence" value="ECO:0007669"/>
    <property type="project" value="InterPro"/>
</dbReference>
<feature type="domain" description="Inositol 1,3,4-trisphosphate 5/6-kinase ATP-grasp" evidence="11">
    <location>
        <begin position="527"/>
        <end position="598"/>
    </location>
</feature>
<keyword evidence="6" id="KW-0547">Nucleotide-binding</keyword>
<dbReference type="Gene3D" id="3.30.470.20">
    <property type="entry name" value="ATP-grasp fold, B domain"/>
    <property type="match status" value="1"/>
</dbReference>
<name>A0A7S0DEY2_MICPS</name>
<sequence>MGVREGGPSTGESDVIVGYALTEKKCRSLFSPELIDEARSKGVHFLPIDPSRPIEDQAGHPFDVVLQKVPASSPHKKEWDERIEAYASSNPDAYVVDLPSAVRRVANRETMLDAVRAVASSAKRIVDLDSCVVRAPKQIVAVAGTEQQVRAQVDAASLRFPLLAKSLRADGSSDSHKVAIIHDEDGLACVARGAVPGLKPPCVIQEYVNHGGCLFKVYVVGEDVTMTRRKSLPDLRGARRASRRRKAAAEKAAAELAAARGEGPAATRDARGAKPRVPVGGVGGKKEDTADVDGDVDDSEEDLDDEEGDEGDEGDGSARRRRRATGAQSVSRVSCFRGGATEGETSWRDRLTEDERRRMSYSPRASAESPLESPSPLRLHQSFARNLTISRVGSVDSIGGASVLSEHPSVGRELDGEGDGSGDSASPTLGTGTGTGRSGLSGLPPLAPGESRRSRDALRNLRSRNGSFGAGSDFTFTTSDGGTESEAGELGEEPYSPGLRVRAAQDPSFRPETLRERVEPEAPSRESADGKKKFVAAPRDDFVEALALTLRDELGLRLFNFDMIRVDGDRDEFLVVDINYFPGIAKMPGYSDTFCRFLRRAKQKGGRRA</sequence>
<keyword evidence="5" id="KW-0479">Metal-binding</keyword>
<dbReference type="EMBL" id="HBEN01014053">
    <property type="protein sequence ID" value="CAD8450526.1"/>
    <property type="molecule type" value="Transcribed_RNA"/>
</dbReference>
<organism evidence="13">
    <name type="scientific">Micromonas pusilla</name>
    <name type="common">Picoplanktonic green alga</name>
    <name type="synonym">Chromulina pusilla</name>
    <dbReference type="NCBI Taxonomy" id="38833"/>
    <lineage>
        <taxon>Eukaryota</taxon>
        <taxon>Viridiplantae</taxon>
        <taxon>Chlorophyta</taxon>
        <taxon>Mamiellophyceae</taxon>
        <taxon>Mamiellales</taxon>
        <taxon>Mamiellaceae</taxon>
        <taxon>Micromonas</taxon>
    </lineage>
</organism>
<dbReference type="GO" id="GO:0000287">
    <property type="term" value="F:magnesium ion binding"/>
    <property type="evidence" value="ECO:0007669"/>
    <property type="project" value="InterPro"/>
</dbReference>
<evidence type="ECO:0000256" key="2">
    <source>
        <dbReference type="ARBA" id="ARBA00009601"/>
    </source>
</evidence>
<dbReference type="GO" id="GO:0047325">
    <property type="term" value="F:inositol-3,4,5,6-tetrakisphosphate 1-kinase activity"/>
    <property type="evidence" value="ECO:0007669"/>
    <property type="project" value="InterPro"/>
</dbReference>
<dbReference type="InterPro" id="IPR041429">
    <property type="entry name" value="ITPK1_N"/>
</dbReference>
<feature type="compositionally biased region" description="Low complexity" evidence="10">
    <location>
        <begin position="362"/>
        <end position="377"/>
    </location>
</feature>
<comment type="cofactor">
    <cofactor evidence="1">
        <name>Mg(2+)</name>
        <dbReference type="ChEBI" id="CHEBI:18420"/>
    </cofactor>
</comment>
<dbReference type="Pfam" id="PF17927">
    <property type="entry name" value="Ins134_P3_kin_N"/>
    <property type="match status" value="1"/>
</dbReference>
<evidence type="ECO:0000256" key="10">
    <source>
        <dbReference type="SAM" id="MobiDB-lite"/>
    </source>
</evidence>
<dbReference type="GO" id="GO:0052725">
    <property type="term" value="F:inositol-1,3,4-trisphosphate 6-kinase activity"/>
    <property type="evidence" value="ECO:0007669"/>
    <property type="project" value="InterPro"/>
</dbReference>